<name>A0AAU2HEB6_9ACTN</name>
<dbReference type="EMBL" id="CP108253">
    <property type="protein sequence ID" value="WTU45239.1"/>
    <property type="molecule type" value="Genomic_DNA"/>
</dbReference>
<reference evidence="2" key="1">
    <citation type="submission" date="2022-10" db="EMBL/GenBank/DDBJ databases">
        <title>The complete genomes of actinobacterial strains from the NBC collection.</title>
        <authorList>
            <person name="Joergensen T.S."/>
            <person name="Alvarez Arevalo M."/>
            <person name="Sterndorff E.B."/>
            <person name="Faurdal D."/>
            <person name="Vuksanovic O."/>
            <person name="Mourched A.-S."/>
            <person name="Charusanti P."/>
            <person name="Shaw S."/>
            <person name="Blin K."/>
            <person name="Weber T."/>
        </authorList>
    </citation>
    <scope>NUCLEOTIDE SEQUENCE</scope>
    <source>
        <strain evidence="2">NBC_00060</strain>
    </source>
</reference>
<dbReference type="EMBL" id="CP108253">
    <property type="protein sequence ID" value="WTU38119.1"/>
    <property type="molecule type" value="Genomic_DNA"/>
</dbReference>
<sequence>MTTTTQRILDLAAAAPARHGEDLELLLREASGLYEQGFADLRDRLTARFAKTPGRDLLATATAAGMPCDADQDRDELILLLALAEWAMTPAALAYTQMAEDAARRGVCLIPEP</sequence>
<gene>
    <name evidence="1" type="ORF">OHV25_00220</name>
    <name evidence="2" type="ORF">OHV25_39620</name>
</gene>
<evidence type="ECO:0000313" key="1">
    <source>
        <dbReference type="EMBL" id="WTU38119.1"/>
    </source>
</evidence>
<accession>A0AAU2HEB6</accession>
<organism evidence="2">
    <name type="scientific">Streptomyces sp. NBC_00060</name>
    <dbReference type="NCBI Taxonomy" id="2975636"/>
    <lineage>
        <taxon>Bacteria</taxon>
        <taxon>Bacillati</taxon>
        <taxon>Actinomycetota</taxon>
        <taxon>Actinomycetes</taxon>
        <taxon>Kitasatosporales</taxon>
        <taxon>Streptomycetaceae</taxon>
        <taxon>Streptomyces</taxon>
    </lineage>
</organism>
<dbReference type="AlphaFoldDB" id="A0AAU2HEB6"/>
<evidence type="ECO:0000313" key="2">
    <source>
        <dbReference type="EMBL" id="WTU45239.1"/>
    </source>
</evidence>
<protein>
    <submittedName>
        <fullName evidence="2">Uncharacterized protein</fullName>
    </submittedName>
</protein>
<proteinExistence type="predicted"/>